<accession>A0ACB6QCS5</accession>
<comment type="caution">
    <text evidence="1">The sequence shown here is derived from an EMBL/GenBank/DDBJ whole genome shotgun (WGS) entry which is preliminary data.</text>
</comment>
<reference evidence="1" key="1">
    <citation type="journal article" date="2020" name="Stud. Mycol.">
        <title>101 Dothideomycetes genomes: a test case for predicting lifestyles and emergence of pathogens.</title>
        <authorList>
            <person name="Haridas S."/>
            <person name="Albert R."/>
            <person name="Binder M."/>
            <person name="Bloem J."/>
            <person name="Labutti K."/>
            <person name="Salamov A."/>
            <person name="Andreopoulos B."/>
            <person name="Baker S."/>
            <person name="Barry K."/>
            <person name="Bills G."/>
            <person name="Bluhm B."/>
            <person name="Cannon C."/>
            <person name="Castanera R."/>
            <person name="Culley D."/>
            <person name="Daum C."/>
            <person name="Ezra D."/>
            <person name="Gonzalez J."/>
            <person name="Henrissat B."/>
            <person name="Kuo A."/>
            <person name="Liang C."/>
            <person name="Lipzen A."/>
            <person name="Lutzoni F."/>
            <person name="Magnuson J."/>
            <person name="Mondo S."/>
            <person name="Nolan M."/>
            <person name="Ohm R."/>
            <person name="Pangilinan J."/>
            <person name="Park H.-J."/>
            <person name="Ramirez L."/>
            <person name="Alfaro M."/>
            <person name="Sun H."/>
            <person name="Tritt A."/>
            <person name="Yoshinaga Y."/>
            <person name="Zwiers L.-H."/>
            <person name="Turgeon B."/>
            <person name="Goodwin S."/>
            <person name="Spatafora J."/>
            <person name="Crous P."/>
            <person name="Grigoriev I."/>
        </authorList>
    </citation>
    <scope>NUCLEOTIDE SEQUENCE</scope>
    <source>
        <strain evidence="1">ATCC 200398</strain>
    </source>
</reference>
<evidence type="ECO:0000313" key="2">
    <source>
        <dbReference type="Proteomes" id="UP000799755"/>
    </source>
</evidence>
<keyword evidence="2" id="KW-1185">Reference proteome</keyword>
<dbReference type="EMBL" id="MU003537">
    <property type="protein sequence ID" value="KAF2464408.1"/>
    <property type="molecule type" value="Genomic_DNA"/>
</dbReference>
<gene>
    <name evidence="1" type="ORF">BDR25DRAFT_307232</name>
</gene>
<proteinExistence type="predicted"/>
<sequence length="202" mass="22739">MVFAPLFLLSLLATASPLDRRSCAIEVPSYIGWADSDMVDYNFFPKAGNTDILASKYTGPQWTQWRDTLLEFNIPQGSWGCQLEMYFEKGFGLVFRDHPYGPVKTDVWNVDGNVPRNPFNYTLTWNTAPSTTSLFGTTGDIELPPQPTPGYSQDVKKVINSAPCKEKMTYRLRVPAEVTNGGVRMYQTNGHPFGGWRIVHNC</sequence>
<organism evidence="1 2">
    <name type="scientific">Lindgomyces ingoldianus</name>
    <dbReference type="NCBI Taxonomy" id="673940"/>
    <lineage>
        <taxon>Eukaryota</taxon>
        <taxon>Fungi</taxon>
        <taxon>Dikarya</taxon>
        <taxon>Ascomycota</taxon>
        <taxon>Pezizomycotina</taxon>
        <taxon>Dothideomycetes</taxon>
        <taxon>Pleosporomycetidae</taxon>
        <taxon>Pleosporales</taxon>
        <taxon>Lindgomycetaceae</taxon>
        <taxon>Lindgomyces</taxon>
    </lineage>
</organism>
<protein>
    <submittedName>
        <fullName evidence="1">Uncharacterized protein</fullName>
    </submittedName>
</protein>
<evidence type="ECO:0000313" key="1">
    <source>
        <dbReference type="EMBL" id="KAF2464408.1"/>
    </source>
</evidence>
<name>A0ACB6QCS5_9PLEO</name>
<dbReference type="Proteomes" id="UP000799755">
    <property type="component" value="Unassembled WGS sequence"/>
</dbReference>